<proteinExistence type="predicted"/>
<accession>A0A7C5P104</accession>
<dbReference type="SUPFAM" id="SSF52540">
    <property type="entry name" value="P-loop containing nucleoside triphosphate hydrolases"/>
    <property type="match status" value="1"/>
</dbReference>
<name>A0A7C5P104_THELI</name>
<feature type="domain" description="MCM C-terminal" evidence="2">
    <location>
        <begin position="278"/>
        <end position="339"/>
    </location>
</feature>
<dbReference type="EMBL" id="DRTU01000021">
    <property type="protein sequence ID" value="HHH99948.1"/>
    <property type="molecule type" value="Genomic_DNA"/>
</dbReference>
<dbReference type="Gene3D" id="1.10.10.10">
    <property type="entry name" value="Winged helix-like DNA-binding domain superfamily/Winged helix DNA-binding domain"/>
    <property type="match status" value="1"/>
</dbReference>
<dbReference type="InterPro" id="IPR036390">
    <property type="entry name" value="WH_DNA-bd_sf"/>
</dbReference>
<comment type="caution">
    <text evidence="3">The sequence shown here is derived from an EMBL/GenBank/DDBJ whole genome shotgun (WGS) entry which is preliminary data.</text>
</comment>
<protein>
    <submittedName>
        <fullName evidence="3">ATP-binding protein</fullName>
    </submittedName>
</protein>
<dbReference type="InterPro" id="IPR036388">
    <property type="entry name" value="WH-like_DNA-bd_sf"/>
</dbReference>
<dbReference type="InterPro" id="IPR011579">
    <property type="entry name" value="ATPase_dom"/>
</dbReference>
<dbReference type="Gene3D" id="1.10.8.60">
    <property type="match status" value="1"/>
</dbReference>
<keyword evidence="3" id="KW-0547">Nucleotide-binding</keyword>
<evidence type="ECO:0000313" key="3">
    <source>
        <dbReference type="EMBL" id="HHH99948.1"/>
    </source>
</evidence>
<sequence>MLFDLRPKSRREEIFDREKEFKELEKSVEMYPMTLILGIRRVGKSSILQAYLNENPGILIDCRELYAESGHLTKEDLIRNLQSKAGLLNKITSKFKISVNLKFLTIEPRELSLREIFKELNKIGEKTGRFIIAFDEAQYLRFYGSRGGRELLALFAYAYDNLPNLRLILTGSEIGLLHDFLKITSYGSPLYGRLGGEIIVESFNRKTSLEFLKFGFDEAEVGVNEEEIKKAVELLDGVPGWLVIFGVEYLKDRDFEKAIRRTFEVARGLVVGELKELKQRSPRYVEILKGIALGYNRWSLIRDYLKVRGDRIPDPRLYALIENLKKMSWIVEENEIYKIADPVVATVLKD</sequence>
<evidence type="ECO:0000259" key="2">
    <source>
        <dbReference type="Pfam" id="PF21100"/>
    </source>
</evidence>
<evidence type="ECO:0000259" key="1">
    <source>
        <dbReference type="Pfam" id="PF01637"/>
    </source>
</evidence>
<dbReference type="GO" id="GO:0005524">
    <property type="term" value="F:ATP binding"/>
    <property type="evidence" value="ECO:0007669"/>
    <property type="project" value="UniProtKB-KW"/>
</dbReference>
<dbReference type="PANTHER" id="PTHR34301:SF8">
    <property type="entry name" value="ATPASE DOMAIN-CONTAINING PROTEIN"/>
    <property type="match status" value="1"/>
</dbReference>
<dbReference type="InterPro" id="IPR027417">
    <property type="entry name" value="P-loop_NTPase"/>
</dbReference>
<keyword evidence="3" id="KW-0067">ATP-binding</keyword>
<dbReference type="SUPFAM" id="SSF46785">
    <property type="entry name" value="Winged helix' DNA-binding domain"/>
    <property type="match status" value="1"/>
</dbReference>
<organism evidence="3">
    <name type="scientific">Thermococcus litoralis</name>
    <dbReference type="NCBI Taxonomy" id="2265"/>
    <lineage>
        <taxon>Archaea</taxon>
        <taxon>Methanobacteriati</taxon>
        <taxon>Methanobacteriota</taxon>
        <taxon>Thermococci</taxon>
        <taxon>Thermococcales</taxon>
        <taxon>Thermococcaceae</taxon>
        <taxon>Thermococcus</taxon>
    </lineage>
</organism>
<dbReference type="Proteomes" id="UP000886217">
    <property type="component" value="Unassembled WGS sequence"/>
</dbReference>
<reference evidence="3" key="1">
    <citation type="journal article" date="2020" name="mSystems">
        <title>Genome- and Community-Level Interaction Insights into Carbon Utilization and Element Cycling Functions of Hydrothermarchaeota in Hydrothermal Sediment.</title>
        <authorList>
            <person name="Zhou Z."/>
            <person name="Liu Y."/>
            <person name="Xu W."/>
            <person name="Pan J."/>
            <person name="Luo Z.H."/>
            <person name="Li M."/>
        </authorList>
    </citation>
    <scope>NUCLEOTIDE SEQUENCE [LARGE SCALE GENOMIC DNA]</scope>
    <source>
        <strain evidence="3">HyVt-93</strain>
    </source>
</reference>
<gene>
    <name evidence="3" type="ORF">ENL40_00455</name>
</gene>
<dbReference type="InterPro" id="IPR048907">
    <property type="entry name" value="WHD_MCM_arc"/>
</dbReference>
<dbReference type="Pfam" id="PF21100">
    <property type="entry name" value="WHD_MCM"/>
    <property type="match status" value="1"/>
</dbReference>
<dbReference type="AlphaFoldDB" id="A0A7C5P104"/>
<dbReference type="PANTHER" id="PTHR34301">
    <property type="entry name" value="DNA-BINDING PROTEIN-RELATED"/>
    <property type="match status" value="1"/>
</dbReference>
<dbReference type="Pfam" id="PF01637">
    <property type="entry name" value="ATPase_2"/>
    <property type="match status" value="1"/>
</dbReference>
<dbReference type="Gene3D" id="3.40.50.300">
    <property type="entry name" value="P-loop containing nucleotide triphosphate hydrolases"/>
    <property type="match status" value="1"/>
</dbReference>
<feature type="domain" description="ATPase" evidence="1">
    <location>
        <begin position="15"/>
        <end position="243"/>
    </location>
</feature>